<name>A0A7W8P7Y1_9BURK</name>
<sequence length="118" mass="13114">MTNDNAAFEQPLVDVAQPQLKLIALAHGTTDDDHGKAMAVIKAIRKFASRDALRPRQQRDIAEASVGKPIWQNHHCAYFSHASVTWISVIQTIDFVVDTEMPHSASRNAQYSHPLSIP</sequence>
<dbReference type="EMBL" id="JACHDE010000040">
    <property type="protein sequence ID" value="MBB5405735.1"/>
    <property type="molecule type" value="Genomic_DNA"/>
</dbReference>
<comment type="caution">
    <text evidence="1">The sequence shown here is derived from an EMBL/GenBank/DDBJ whole genome shotgun (WGS) entry which is preliminary data.</text>
</comment>
<protein>
    <submittedName>
        <fullName evidence="1">Uncharacterized protein</fullName>
    </submittedName>
</protein>
<organism evidence="1 2">
    <name type="scientific">Paraburkholderia youngii</name>
    <dbReference type="NCBI Taxonomy" id="2782701"/>
    <lineage>
        <taxon>Bacteria</taxon>
        <taxon>Pseudomonadati</taxon>
        <taxon>Pseudomonadota</taxon>
        <taxon>Betaproteobacteria</taxon>
        <taxon>Burkholderiales</taxon>
        <taxon>Burkholderiaceae</taxon>
        <taxon>Paraburkholderia</taxon>
    </lineage>
</organism>
<dbReference type="Proteomes" id="UP000592820">
    <property type="component" value="Unassembled WGS sequence"/>
</dbReference>
<accession>A0A7W8P7Y1</accession>
<gene>
    <name evidence="1" type="ORF">HDG41_007831</name>
</gene>
<evidence type="ECO:0000313" key="2">
    <source>
        <dbReference type="Proteomes" id="UP000592820"/>
    </source>
</evidence>
<proteinExistence type="predicted"/>
<dbReference type="AlphaFoldDB" id="A0A7W8P7Y1"/>
<evidence type="ECO:0000313" key="1">
    <source>
        <dbReference type="EMBL" id="MBB5405735.1"/>
    </source>
</evidence>
<reference evidence="1 2" key="1">
    <citation type="submission" date="2020-08" db="EMBL/GenBank/DDBJ databases">
        <title>Genomic Encyclopedia of Type Strains, Phase IV (KMG-V): Genome sequencing to study the core and pangenomes of soil and plant-associated prokaryotes.</title>
        <authorList>
            <person name="Whitman W."/>
        </authorList>
    </citation>
    <scope>NUCLEOTIDE SEQUENCE [LARGE SCALE GENOMIC DNA]</scope>
    <source>
        <strain evidence="1 2">JPY162</strain>
    </source>
</reference>